<comment type="caution">
    <text evidence="5">The sequence shown here is derived from an EMBL/GenBank/DDBJ whole genome shotgun (WGS) entry which is preliminary data.</text>
</comment>
<accession>A0A7K3LL18</accession>
<sequence length="541" mass="56461">MSSGVTRVVQGEHDLEAVFVDAALGEGAAGPGEAVAQGVAGEDEFAGFARWDRQDGADLGDGLFEAVGSVLVVGGGVGVVGGEGVGEGFEAVVVVGGGFGDLLVVVLFVFLVHEGGGLHEAEHGGGAGGGAVGDDLGEIGGGEVFVAAEAVGYGEGVVGGDEVGPVWIAVGTVVGVCRRWWGDLGGHGSNIQTGSDKKRRRRSAVAYGGRVSLDLDPRPAVNRGLIHAESDWDVIRTWTDDKYMQFDVQPIGRGVAPASSMFSVPIGEITMTHFSYGVGVDLANFDSDSGNVLVLTTLRGWTHHAAGTRFGAELTVGQTYVADCSRVDYSLVADPDHLQLNLTIPHRLLADLALRWWGYVPDDRLWAHRCVVGGPDSAWLALLGYAARTAAVAPDQVATGRIGANLQEMIAAHLLDEWAQRAGIDLARAPMIAAPGYVRSAVRYIDEHARDLPTVTDVAAVAGVSVRGLAGGFGRYLGMSPRAYLVEQRLQGVYRELSAGAPSVATVARSWGYVNMSVFAAAYRRRFGENPSATLARGSSG</sequence>
<dbReference type="Proteomes" id="UP000466307">
    <property type="component" value="Unassembled WGS sequence"/>
</dbReference>
<dbReference type="PROSITE" id="PS01124">
    <property type="entry name" value="HTH_ARAC_FAMILY_2"/>
    <property type="match status" value="1"/>
</dbReference>
<dbReference type="SMART" id="SM00342">
    <property type="entry name" value="HTH_ARAC"/>
    <property type="match status" value="1"/>
</dbReference>
<proteinExistence type="predicted"/>
<dbReference type="GO" id="GO:0003700">
    <property type="term" value="F:DNA-binding transcription factor activity"/>
    <property type="evidence" value="ECO:0007669"/>
    <property type="project" value="InterPro"/>
</dbReference>
<evidence type="ECO:0000256" key="1">
    <source>
        <dbReference type="ARBA" id="ARBA00023015"/>
    </source>
</evidence>
<dbReference type="SUPFAM" id="SSF46689">
    <property type="entry name" value="Homeodomain-like"/>
    <property type="match status" value="1"/>
</dbReference>
<evidence type="ECO:0000259" key="4">
    <source>
        <dbReference type="PROSITE" id="PS01124"/>
    </source>
</evidence>
<dbReference type="Pfam" id="PF12833">
    <property type="entry name" value="HTH_18"/>
    <property type="match status" value="1"/>
</dbReference>
<dbReference type="PANTHER" id="PTHR46796">
    <property type="entry name" value="HTH-TYPE TRANSCRIPTIONAL ACTIVATOR RHAS-RELATED"/>
    <property type="match status" value="1"/>
</dbReference>
<keyword evidence="1" id="KW-0805">Transcription regulation</keyword>
<dbReference type="InterPro" id="IPR018060">
    <property type="entry name" value="HTH_AraC"/>
</dbReference>
<dbReference type="InterPro" id="IPR009057">
    <property type="entry name" value="Homeodomain-like_sf"/>
</dbReference>
<evidence type="ECO:0000313" key="6">
    <source>
        <dbReference type="Proteomes" id="UP000466307"/>
    </source>
</evidence>
<evidence type="ECO:0000256" key="2">
    <source>
        <dbReference type="ARBA" id="ARBA00023125"/>
    </source>
</evidence>
<name>A0A7K3LL18_9ACTN</name>
<feature type="domain" description="HTH araC/xylS-type" evidence="4">
    <location>
        <begin position="439"/>
        <end position="537"/>
    </location>
</feature>
<dbReference type="AlphaFoldDB" id="A0A7K3LL18"/>
<organism evidence="5 6">
    <name type="scientific">Gordonia desulfuricans</name>
    <dbReference type="NCBI Taxonomy" id="89051"/>
    <lineage>
        <taxon>Bacteria</taxon>
        <taxon>Bacillati</taxon>
        <taxon>Actinomycetota</taxon>
        <taxon>Actinomycetes</taxon>
        <taxon>Mycobacteriales</taxon>
        <taxon>Gordoniaceae</taxon>
        <taxon>Gordonia</taxon>
    </lineage>
</organism>
<dbReference type="InterPro" id="IPR050204">
    <property type="entry name" value="AraC_XylS_family_regulators"/>
</dbReference>
<reference evidence="5 6" key="1">
    <citation type="submission" date="2020-01" db="EMBL/GenBank/DDBJ databases">
        <title>Investigation of new actinobacteria for the biodesulphurisation of diesel fuel.</title>
        <authorList>
            <person name="Athi Narayanan S.M."/>
        </authorList>
    </citation>
    <scope>NUCLEOTIDE SEQUENCE [LARGE SCALE GENOMIC DNA]</scope>
    <source>
        <strain evidence="5 6">213E</strain>
    </source>
</reference>
<gene>
    <name evidence="5" type="ORF">GYA93_05085</name>
</gene>
<keyword evidence="3" id="KW-0804">Transcription</keyword>
<dbReference type="Gene3D" id="1.10.10.60">
    <property type="entry name" value="Homeodomain-like"/>
    <property type="match status" value="1"/>
</dbReference>
<keyword evidence="2" id="KW-0238">DNA-binding</keyword>
<evidence type="ECO:0000256" key="3">
    <source>
        <dbReference type="ARBA" id="ARBA00023163"/>
    </source>
</evidence>
<protein>
    <submittedName>
        <fullName evidence="5">AraC family transcriptional regulator</fullName>
    </submittedName>
</protein>
<dbReference type="GO" id="GO:0043565">
    <property type="term" value="F:sequence-specific DNA binding"/>
    <property type="evidence" value="ECO:0007669"/>
    <property type="project" value="InterPro"/>
</dbReference>
<dbReference type="EMBL" id="JAADZU010000011">
    <property type="protein sequence ID" value="NDK88955.1"/>
    <property type="molecule type" value="Genomic_DNA"/>
</dbReference>
<keyword evidence="6" id="KW-1185">Reference proteome</keyword>
<evidence type="ECO:0000313" key="5">
    <source>
        <dbReference type="EMBL" id="NDK88955.1"/>
    </source>
</evidence>